<comment type="similarity">
    <text evidence="5">Belongs to the GART family.</text>
</comment>
<dbReference type="GO" id="GO:0005737">
    <property type="term" value="C:cytoplasm"/>
    <property type="evidence" value="ECO:0007669"/>
    <property type="project" value="TreeGrafter"/>
</dbReference>
<accession>A0A098ED00</accession>
<keyword evidence="4" id="KW-0658">Purine biosynthesis</keyword>
<dbReference type="Gene3D" id="3.40.50.12230">
    <property type="match status" value="1"/>
</dbReference>
<dbReference type="Pfam" id="PF00551">
    <property type="entry name" value="Formyl_trans_N"/>
    <property type="match status" value="1"/>
</dbReference>
<evidence type="ECO:0000256" key="1">
    <source>
        <dbReference type="ARBA" id="ARBA00005054"/>
    </source>
</evidence>
<proteinExistence type="inferred from homology"/>
<protein>
    <recommendedName>
        <fullName evidence="2">phosphoribosylglycinamide formyltransferase 1</fullName>
        <ecNumber evidence="2">2.1.2.2</ecNumber>
    </recommendedName>
    <alternativeName>
        <fullName evidence="7">5'-phosphoribosylglycinamide transformylase</fullName>
    </alternativeName>
    <alternativeName>
        <fullName evidence="6">GAR transformylase</fullName>
    </alternativeName>
</protein>
<dbReference type="SUPFAM" id="SSF53328">
    <property type="entry name" value="Formyltransferase"/>
    <property type="match status" value="1"/>
</dbReference>
<keyword evidence="3 10" id="KW-0808">Transferase</keyword>
<dbReference type="AlphaFoldDB" id="A0A098ED00"/>
<dbReference type="EC" id="2.1.2.2" evidence="2"/>
<evidence type="ECO:0000256" key="3">
    <source>
        <dbReference type="ARBA" id="ARBA00022679"/>
    </source>
</evidence>
<dbReference type="GO" id="GO:0006189">
    <property type="term" value="P:'de novo' IMP biosynthetic process"/>
    <property type="evidence" value="ECO:0007669"/>
    <property type="project" value="TreeGrafter"/>
</dbReference>
<comment type="pathway">
    <text evidence="1">Purine metabolism; IMP biosynthesis via de novo pathway; N(2)-formyl-N(1)-(5-phospho-D-ribosyl)glycinamide from N(1)-(5-phospho-D-ribosyl)glycinamide (10-formyl THF route): step 1/1.</text>
</comment>
<name>A0A098ED00_9ZZZZ</name>
<dbReference type="CDD" id="cd08369">
    <property type="entry name" value="FMT_core"/>
    <property type="match status" value="1"/>
</dbReference>
<evidence type="ECO:0000256" key="6">
    <source>
        <dbReference type="ARBA" id="ARBA00041324"/>
    </source>
</evidence>
<organism evidence="10">
    <name type="scientific">groundwater metagenome</name>
    <dbReference type="NCBI Taxonomy" id="717931"/>
    <lineage>
        <taxon>unclassified sequences</taxon>
        <taxon>metagenomes</taxon>
        <taxon>ecological metagenomes</taxon>
    </lineage>
</organism>
<dbReference type="GO" id="GO:0004644">
    <property type="term" value="F:phosphoribosylglycinamide formyltransferase activity"/>
    <property type="evidence" value="ECO:0007669"/>
    <property type="project" value="UniProtKB-EC"/>
</dbReference>
<gene>
    <name evidence="10" type="ORF">MSIBF_A290004</name>
</gene>
<dbReference type="InterPro" id="IPR036477">
    <property type="entry name" value="Formyl_transf_N_sf"/>
</dbReference>
<comment type="catalytic activity">
    <reaction evidence="8">
        <text>N(1)-(5-phospho-beta-D-ribosyl)glycinamide + (6R)-10-formyltetrahydrofolate = N(2)-formyl-N(1)-(5-phospho-beta-D-ribosyl)glycinamide + (6S)-5,6,7,8-tetrahydrofolate + H(+)</text>
        <dbReference type="Rhea" id="RHEA:15053"/>
        <dbReference type="ChEBI" id="CHEBI:15378"/>
        <dbReference type="ChEBI" id="CHEBI:57453"/>
        <dbReference type="ChEBI" id="CHEBI:143788"/>
        <dbReference type="ChEBI" id="CHEBI:147286"/>
        <dbReference type="ChEBI" id="CHEBI:195366"/>
        <dbReference type="EC" id="2.1.2.2"/>
    </reaction>
</comment>
<evidence type="ECO:0000256" key="5">
    <source>
        <dbReference type="ARBA" id="ARBA00038440"/>
    </source>
</evidence>
<dbReference type="EMBL" id="CCXY01000212">
    <property type="protein sequence ID" value="CEG12900.1"/>
    <property type="molecule type" value="Genomic_DNA"/>
</dbReference>
<feature type="domain" description="Formyl transferase N-terminal" evidence="9">
    <location>
        <begin position="69"/>
        <end position="187"/>
    </location>
</feature>
<dbReference type="InterPro" id="IPR002376">
    <property type="entry name" value="Formyl_transf_N"/>
</dbReference>
<dbReference type="PANTHER" id="PTHR43369">
    <property type="entry name" value="PHOSPHORIBOSYLGLYCINAMIDE FORMYLTRANSFERASE"/>
    <property type="match status" value="1"/>
</dbReference>
<evidence type="ECO:0000256" key="7">
    <source>
        <dbReference type="ARBA" id="ARBA00041682"/>
    </source>
</evidence>
<evidence type="ECO:0000259" key="9">
    <source>
        <dbReference type="Pfam" id="PF00551"/>
    </source>
</evidence>
<reference evidence="10" key="1">
    <citation type="submission" date="2014-09" db="EMBL/GenBank/DDBJ databases">
        <authorList>
            <person name="Probst J Alexander"/>
        </authorList>
    </citation>
    <scope>NUCLEOTIDE SEQUENCE</scope>
</reference>
<dbReference type="PROSITE" id="PS00373">
    <property type="entry name" value="GART"/>
    <property type="match status" value="1"/>
</dbReference>
<dbReference type="InterPro" id="IPR001555">
    <property type="entry name" value="GART_AS"/>
</dbReference>
<sequence>MGGGTSEKNKENKPKVVYAGDRDISVLVLKFIIDQGLKPICLMVSDKNKATHDKELISLCDNLDPCKILRGDQFRTEENINLLRNLNPDYIICVHFPYHIPKEVLDIPKEGVLNLHPAYLPHNRGWHTPTWAILEGTPYGATLHFMDERIDTGDIIHQKQIEIMLEDTADTLYHRVKKVEFEVFKEVWQDIASKNYTRKHQPTEGLSAHKKTDIEPIQFIDLKEKVIAGDLIKLIRALTTNNLKEAAYFKINNKKYRIQIHIIPEKEGN</sequence>
<dbReference type="PANTHER" id="PTHR43369:SF2">
    <property type="entry name" value="PHOSPHORIBOSYLGLYCINAMIDE FORMYLTRANSFERASE"/>
    <property type="match status" value="1"/>
</dbReference>
<evidence type="ECO:0000256" key="2">
    <source>
        <dbReference type="ARBA" id="ARBA00012254"/>
    </source>
</evidence>
<evidence type="ECO:0000256" key="8">
    <source>
        <dbReference type="ARBA" id="ARBA00047664"/>
    </source>
</evidence>
<evidence type="ECO:0000256" key="4">
    <source>
        <dbReference type="ARBA" id="ARBA00022755"/>
    </source>
</evidence>
<evidence type="ECO:0000313" key="10">
    <source>
        <dbReference type="EMBL" id="CEG12900.1"/>
    </source>
</evidence>